<sequence length="156" mass="18034">MYSSTYAFHHTLSASKFSYRSTTCLNWFTIPITLPEFWLYTSGDFSSKILKLQIEVLPIISNREFFTCIQLYKNSNSQPFQYTSQHTTPPPIVYEFTPSWVDRQTTAIPGRMLITTGDRVELIPALNNIEIGVTRKIDPTNDVHIRLNKYITVANF</sequence>
<organism evidence="1 2">
    <name type="scientific">Crangon crangon nudivirus</name>
    <dbReference type="NCBI Taxonomy" id="2880838"/>
    <lineage>
        <taxon>Viruses</taxon>
        <taxon>Viruses incertae sedis</taxon>
        <taxon>Naldaviricetes</taxon>
        <taxon>Lefavirales</taxon>
        <taxon>Nudiviridae</taxon>
        <taxon>Gammanudivirus</taxon>
        <taxon>Gammanudivirus cracrangonis</taxon>
    </lineage>
</organism>
<gene>
    <name evidence="1" type="ORF">CcNV_095</name>
</gene>
<protein>
    <submittedName>
        <fullName evidence="1">Uncharacterized protein</fullName>
    </submittedName>
</protein>
<reference evidence="1" key="1">
    <citation type="journal article" date="2021" name="Viruses">
        <title>Identification and Full Characterisation of Two Novel Crustacean Infecting Members of the Family Nudiviridae Provides Support for Two Subfamilies.</title>
        <authorList>
            <person name="Bateman K.S."/>
            <person name="Kerr R."/>
            <person name="Stentiford G.D."/>
            <person name="Bean T.P."/>
            <person name="Hooper C."/>
            <person name="Van Eynde B."/>
            <person name="Delbare D."/>
            <person name="Bojko J."/>
            <person name="Christiaens O."/>
            <person name="Taning C.N.T."/>
            <person name="Smagghe G."/>
            <person name="van Oers M.M."/>
            <person name="van Aerle R."/>
        </authorList>
    </citation>
    <scope>NUCLEOTIDE SEQUENCE</scope>
    <source>
        <strain evidence="1">AN1</strain>
    </source>
</reference>
<name>A0AAE8Y0B2_9VIRU</name>
<keyword evidence="2" id="KW-1185">Reference proteome</keyword>
<evidence type="ECO:0000313" key="2">
    <source>
        <dbReference type="Proteomes" id="UP000831195"/>
    </source>
</evidence>
<evidence type="ECO:0000313" key="1">
    <source>
        <dbReference type="EMBL" id="UBZ25580.1"/>
    </source>
</evidence>
<dbReference type="EMBL" id="MZ311577">
    <property type="protein sequence ID" value="UBZ25580.1"/>
    <property type="molecule type" value="Genomic_DNA"/>
</dbReference>
<accession>A0AAE8Y0B2</accession>
<proteinExistence type="predicted"/>
<dbReference type="Proteomes" id="UP000831195">
    <property type="component" value="Segment"/>
</dbReference>